<name>A0A1S2LYN2_9BACI</name>
<dbReference type="Pfam" id="PF00768">
    <property type="entry name" value="Peptidase_S11"/>
    <property type="match status" value="1"/>
</dbReference>
<feature type="active site" description="Proton acceptor" evidence="13">
    <location>
        <position position="67"/>
    </location>
</feature>
<comment type="similarity">
    <text evidence="3 15">Belongs to the peptidase S11 family.</text>
</comment>
<reference evidence="17 18" key="1">
    <citation type="submission" date="2016-10" db="EMBL/GenBank/DDBJ databases">
        <title>Draft genome sequences of four alkaliphilic bacteria belonging to the Anaerobacillus genus.</title>
        <authorList>
            <person name="Bassil N.M."/>
            <person name="Lloyd J.R."/>
        </authorList>
    </citation>
    <scope>NUCLEOTIDE SEQUENCE [LARGE SCALE GENOMIC DNA]</scope>
    <source>
        <strain evidence="17 18">DSM 18345</strain>
    </source>
</reference>
<evidence type="ECO:0000256" key="13">
    <source>
        <dbReference type="PIRSR" id="PIRSR618044-1"/>
    </source>
</evidence>
<evidence type="ECO:0000256" key="15">
    <source>
        <dbReference type="RuleBase" id="RU004016"/>
    </source>
</evidence>
<evidence type="ECO:0000256" key="8">
    <source>
        <dbReference type="ARBA" id="ARBA00022801"/>
    </source>
</evidence>
<dbReference type="OrthoDB" id="9791132at2"/>
<dbReference type="GO" id="GO:0008360">
    <property type="term" value="P:regulation of cell shape"/>
    <property type="evidence" value="ECO:0007669"/>
    <property type="project" value="UniProtKB-KW"/>
</dbReference>
<comment type="catalytic activity">
    <reaction evidence="12">
        <text>Preferential cleavage: (Ac)2-L-Lys-D-Ala-|-D-Ala. Also transpeptidation of peptidyl-alanyl moieties that are N-acyl substituents of D-alanine.</text>
        <dbReference type="EC" id="3.4.16.4"/>
    </reaction>
</comment>
<evidence type="ECO:0000256" key="12">
    <source>
        <dbReference type="ARBA" id="ARBA00034000"/>
    </source>
</evidence>
<dbReference type="InterPro" id="IPR037167">
    <property type="entry name" value="Peptidase_S11_C_sf"/>
</dbReference>
<dbReference type="SUPFAM" id="SSF69189">
    <property type="entry name" value="Penicillin-binding protein associated domain"/>
    <property type="match status" value="1"/>
</dbReference>
<evidence type="ECO:0000256" key="9">
    <source>
        <dbReference type="ARBA" id="ARBA00022960"/>
    </source>
</evidence>
<evidence type="ECO:0000256" key="14">
    <source>
        <dbReference type="PIRSR" id="PIRSR618044-2"/>
    </source>
</evidence>
<comment type="function">
    <text evidence="1">Removes C-terminal D-alanyl residues from sugar-peptide cell wall precursors.</text>
</comment>
<keyword evidence="5" id="KW-0121">Carboxypeptidase</keyword>
<proteinExistence type="inferred from homology"/>
<evidence type="ECO:0000256" key="1">
    <source>
        <dbReference type="ARBA" id="ARBA00003217"/>
    </source>
</evidence>
<dbReference type="SUPFAM" id="SSF56601">
    <property type="entry name" value="beta-lactamase/transpeptidase-like"/>
    <property type="match status" value="1"/>
</dbReference>
<evidence type="ECO:0000256" key="7">
    <source>
        <dbReference type="ARBA" id="ARBA00022729"/>
    </source>
</evidence>
<dbReference type="AlphaFoldDB" id="A0A1S2LYN2"/>
<dbReference type="InterPro" id="IPR018044">
    <property type="entry name" value="Peptidase_S11"/>
</dbReference>
<dbReference type="Gene3D" id="3.40.710.10">
    <property type="entry name" value="DD-peptidase/beta-lactamase superfamily"/>
    <property type="match status" value="1"/>
</dbReference>
<keyword evidence="18" id="KW-1185">Reference proteome</keyword>
<evidence type="ECO:0000256" key="5">
    <source>
        <dbReference type="ARBA" id="ARBA00022645"/>
    </source>
</evidence>
<dbReference type="GO" id="GO:0006508">
    <property type="term" value="P:proteolysis"/>
    <property type="evidence" value="ECO:0007669"/>
    <property type="project" value="UniProtKB-KW"/>
</dbReference>
<dbReference type="PANTHER" id="PTHR21581">
    <property type="entry name" value="D-ALANYL-D-ALANINE CARBOXYPEPTIDASE"/>
    <property type="match status" value="1"/>
</dbReference>
<organism evidence="17 18">
    <name type="scientific">Anaerobacillus alkalilacustris</name>
    <dbReference type="NCBI Taxonomy" id="393763"/>
    <lineage>
        <taxon>Bacteria</taxon>
        <taxon>Bacillati</taxon>
        <taxon>Bacillota</taxon>
        <taxon>Bacilli</taxon>
        <taxon>Bacillales</taxon>
        <taxon>Bacillaceae</taxon>
        <taxon>Anaerobacillus</taxon>
    </lineage>
</organism>
<evidence type="ECO:0000256" key="2">
    <source>
        <dbReference type="ARBA" id="ARBA00004752"/>
    </source>
</evidence>
<gene>
    <name evidence="17" type="ORF">BKP37_03680</name>
</gene>
<feature type="active site" description="Acyl-ester intermediate" evidence="13">
    <location>
        <position position="64"/>
    </location>
</feature>
<dbReference type="PRINTS" id="PR00725">
    <property type="entry name" value="DADACBPTASE1"/>
</dbReference>
<dbReference type="SMART" id="SM00936">
    <property type="entry name" value="PBP5_C"/>
    <property type="match status" value="1"/>
</dbReference>
<evidence type="ECO:0000256" key="10">
    <source>
        <dbReference type="ARBA" id="ARBA00022984"/>
    </source>
</evidence>
<dbReference type="InterPro" id="IPR015956">
    <property type="entry name" value="Peniciliin-bd_prot_C_sf"/>
</dbReference>
<dbReference type="Gene3D" id="2.60.410.10">
    <property type="entry name" value="D-Ala-D-Ala carboxypeptidase, C-terminal domain"/>
    <property type="match status" value="1"/>
</dbReference>
<dbReference type="EC" id="3.4.16.4" evidence="4"/>
<dbReference type="UniPathway" id="UPA00219"/>
<evidence type="ECO:0000256" key="6">
    <source>
        <dbReference type="ARBA" id="ARBA00022670"/>
    </source>
</evidence>
<comment type="pathway">
    <text evidence="2">Cell wall biogenesis; peptidoglycan biosynthesis.</text>
</comment>
<dbReference type="InterPro" id="IPR012907">
    <property type="entry name" value="Peptidase_S11_C"/>
</dbReference>
<feature type="binding site" evidence="14">
    <location>
        <position position="264"/>
    </location>
    <ligand>
        <name>substrate</name>
    </ligand>
</feature>
<evidence type="ECO:0000256" key="3">
    <source>
        <dbReference type="ARBA" id="ARBA00007164"/>
    </source>
</evidence>
<accession>A0A1S2LYN2</accession>
<dbReference type="Pfam" id="PF07943">
    <property type="entry name" value="PBP5_C"/>
    <property type="match status" value="1"/>
</dbReference>
<dbReference type="GO" id="GO:0009002">
    <property type="term" value="F:serine-type D-Ala-D-Ala carboxypeptidase activity"/>
    <property type="evidence" value="ECO:0007669"/>
    <property type="project" value="UniProtKB-EC"/>
</dbReference>
<keyword evidence="8" id="KW-0378">Hydrolase</keyword>
<dbReference type="GO" id="GO:0071555">
    <property type="term" value="P:cell wall organization"/>
    <property type="evidence" value="ECO:0007669"/>
    <property type="project" value="UniProtKB-KW"/>
</dbReference>
<sequence length="449" mass="50712">MEKYYKKIIALSFVILFFITSLSFSPKTILANFDVGVNSAILVEGKTGKVLYEKNADIELGIASMSKMMTEYLILEAISEQRLRWDQNVPISPWVARLSHDEAGSNVFLEVDSSYTVKDLYEAVAIESANAATIALAELLGGSYTSFVRLMNDKAEELNLEKFKFVNSTGLPNRMYNAENRAEGTTSEDENRMSARDTARLAYHLVNDFPELLETSKIPMKNFQGNIVTDKTWMQCKEDWTCMKNWNDMLPGLPNFYEGLDGLKTGYTVLAKYTFTGTAERSGTRFISVVMGAESIEMRFIETAKLMDYGFNNFDKLNMQESLEVSVVKGKEKELMVSSVEPLSFLIRRGEEELYTPYFELDSNLLDEDGNVIAPIEKDQVIGWLSYEYKGENTFSYLTEDGYTKERVPLLANHTVEKAGWFSLTMRSIGGFFSGIWTSVADGVKGIFS</sequence>
<evidence type="ECO:0000256" key="4">
    <source>
        <dbReference type="ARBA" id="ARBA00012448"/>
    </source>
</evidence>
<dbReference type="InterPro" id="IPR012338">
    <property type="entry name" value="Beta-lactam/transpept-like"/>
</dbReference>
<evidence type="ECO:0000313" key="17">
    <source>
        <dbReference type="EMBL" id="OIJ17599.1"/>
    </source>
</evidence>
<keyword evidence="6" id="KW-0645">Protease</keyword>
<evidence type="ECO:0000313" key="18">
    <source>
        <dbReference type="Proteomes" id="UP000179524"/>
    </source>
</evidence>
<evidence type="ECO:0000259" key="16">
    <source>
        <dbReference type="SMART" id="SM00936"/>
    </source>
</evidence>
<keyword evidence="10" id="KW-0573">Peptidoglycan synthesis</keyword>
<dbReference type="PANTHER" id="PTHR21581:SF11">
    <property type="entry name" value="D-ALANYL-D-ALANINE CARBOXYPEPTIDASE DACA"/>
    <property type="match status" value="1"/>
</dbReference>
<protein>
    <recommendedName>
        <fullName evidence="4">serine-type D-Ala-D-Ala carboxypeptidase</fullName>
        <ecNumber evidence="4">3.4.16.4</ecNumber>
    </recommendedName>
</protein>
<keyword evidence="7" id="KW-0732">Signal</keyword>
<feature type="active site" evidence="13">
    <location>
        <position position="128"/>
    </location>
</feature>
<evidence type="ECO:0000256" key="11">
    <source>
        <dbReference type="ARBA" id="ARBA00023316"/>
    </source>
</evidence>
<dbReference type="RefSeq" id="WP_071308325.1">
    <property type="nucleotide sequence ID" value="NZ_MLQR01000001.1"/>
</dbReference>
<dbReference type="EMBL" id="MLQR01000001">
    <property type="protein sequence ID" value="OIJ17599.1"/>
    <property type="molecule type" value="Genomic_DNA"/>
</dbReference>
<dbReference type="GO" id="GO:0009252">
    <property type="term" value="P:peptidoglycan biosynthetic process"/>
    <property type="evidence" value="ECO:0007669"/>
    <property type="project" value="UniProtKB-UniPathway"/>
</dbReference>
<keyword evidence="11" id="KW-0961">Cell wall biogenesis/degradation</keyword>
<comment type="caution">
    <text evidence="17">The sequence shown here is derived from an EMBL/GenBank/DDBJ whole genome shotgun (WGS) entry which is preliminary data.</text>
</comment>
<dbReference type="Proteomes" id="UP000179524">
    <property type="component" value="Unassembled WGS sequence"/>
</dbReference>
<keyword evidence="9" id="KW-0133">Cell shape</keyword>
<dbReference type="InterPro" id="IPR001967">
    <property type="entry name" value="Peptidase_S11_N"/>
</dbReference>
<feature type="domain" description="Peptidase S11 D-Ala-D-Ala carboxypeptidase A C-terminal" evidence="16">
    <location>
        <begin position="314"/>
        <end position="418"/>
    </location>
</feature>